<accession>A0A9D1EWM8</accession>
<dbReference type="Proteomes" id="UP000823928">
    <property type="component" value="Unassembled WGS sequence"/>
</dbReference>
<organism evidence="1 2">
    <name type="scientific">Candidatus Scatousia excrementigallinarum</name>
    <dbReference type="NCBI Taxonomy" id="2840935"/>
    <lineage>
        <taxon>Bacteria</taxon>
        <taxon>Candidatus Scatousia</taxon>
    </lineage>
</organism>
<evidence type="ECO:0000313" key="2">
    <source>
        <dbReference type="Proteomes" id="UP000823928"/>
    </source>
</evidence>
<dbReference type="AlphaFoldDB" id="A0A9D1EWM8"/>
<reference evidence="1" key="2">
    <citation type="journal article" date="2021" name="PeerJ">
        <title>Extensive microbial diversity within the chicken gut microbiome revealed by metagenomics and culture.</title>
        <authorList>
            <person name="Gilroy R."/>
            <person name="Ravi A."/>
            <person name="Getino M."/>
            <person name="Pursley I."/>
            <person name="Horton D.L."/>
            <person name="Alikhan N.F."/>
            <person name="Baker D."/>
            <person name="Gharbi K."/>
            <person name="Hall N."/>
            <person name="Watson M."/>
            <person name="Adriaenssens E.M."/>
            <person name="Foster-Nyarko E."/>
            <person name="Jarju S."/>
            <person name="Secka A."/>
            <person name="Antonio M."/>
            <person name="Oren A."/>
            <person name="Chaudhuri R.R."/>
            <person name="La Ragione R."/>
            <person name="Hildebrand F."/>
            <person name="Pallen M.J."/>
        </authorList>
    </citation>
    <scope>NUCLEOTIDE SEQUENCE</scope>
    <source>
        <strain evidence="1">6276</strain>
    </source>
</reference>
<dbReference type="EMBL" id="DVIU01000035">
    <property type="protein sequence ID" value="HIS35321.1"/>
    <property type="molecule type" value="Genomic_DNA"/>
</dbReference>
<name>A0A9D1EWM8_9BACT</name>
<proteinExistence type="predicted"/>
<reference evidence="1" key="1">
    <citation type="submission" date="2020-10" db="EMBL/GenBank/DDBJ databases">
        <authorList>
            <person name="Gilroy R."/>
        </authorList>
    </citation>
    <scope>NUCLEOTIDE SEQUENCE</scope>
    <source>
        <strain evidence="1">6276</strain>
    </source>
</reference>
<evidence type="ECO:0000313" key="1">
    <source>
        <dbReference type="EMBL" id="HIS35321.1"/>
    </source>
</evidence>
<sequence>MFNIYSHKTYSKTYLKFADRFCNMIRNKPQNRFKTKLLCQINGFNSILQYPKNKKIPERLIYEHKNPESRGWFTMFDKVDVLGWMKGEVMHITKADFYPMENYNTYFIHRLNAATYGINVGSDFIKFAKKLSIKNGCEGRICLVAANSNRPPHIFYRKMGFDCQDTEKMALLDKLIERAALKQENIKTPQICEHWVLNMFLKKP</sequence>
<protein>
    <submittedName>
        <fullName evidence="1">Uncharacterized protein</fullName>
    </submittedName>
</protein>
<comment type="caution">
    <text evidence="1">The sequence shown here is derived from an EMBL/GenBank/DDBJ whole genome shotgun (WGS) entry which is preliminary data.</text>
</comment>
<gene>
    <name evidence="1" type="ORF">IAC10_01635</name>
</gene>